<reference evidence="2 3" key="1">
    <citation type="journal article" date="2020" name="IScience">
        <title>Genome Sequencing of the Endangered Kingdonia uniflora (Circaeasteraceae, Ranunculales) Reveals Potential Mechanisms of Evolutionary Specialization.</title>
        <authorList>
            <person name="Sun Y."/>
            <person name="Deng T."/>
            <person name="Zhang A."/>
            <person name="Moore M.J."/>
            <person name="Landis J.B."/>
            <person name="Lin N."/>
            <person name="Zhang H."/>
            <person name="Zhang X."/>
            <person name="Huang J."/>
            <person name="Zhang X."/>
            <person name="Sun H."/>
            <person name="Wang H."/>
        </authorList>
    </citation>
    <scope>NUCLEOTIDE SEQUENCE [LARGE SCALE GENOMIC DNA]</scope>
    <source>
        <strain evidence="2">TB1705</strain>
        <tissue evidence="2">Leaf</tissue>
    </source>
</reference>
<dbReference type="InterPro" id="IPR000182">
    <property type="entry name" value="GNAT_dom"/>
</dbReference>
<gene>
    <name evidence="2" type="ORF">GIB67_025644</name>
</gene>
<dbReference type="PANTHER" id="PTHR13355">
    <property type="entry name" value="GLUCOSAMINE 6-PHOSPHATE N-ACETYLTRANSFERASE"/>
    <property type="match status" value="1"/>
</dbReference>
<dbReference type="AlphaFoldDB" id="A0A7J7L8D9"/>
<dbReference type="PROSITE" id="PS51186">
    <property type="entry name" value="GNAT"/>
    <property type="match status" value="1"/>
</dbReference>
<dbReference type="GO" id="GO:0008080">
    <property type="term" value="F:N-acetyltransferase activity"/>
    <property type="evidence" value="ECO:0007669"/>
    <property type="project" value="TreeGrafter"/>
</dbReference>
<feature type="domain" description="N-acetyltransferase" evidence="1">
    <location>
        <begin position="50"/>
        <end position="216"/>
    </location>
</feature>
<proteinExistence type="predicted"/>
<dbReference type="CDD" id="cd04301">
    <property type="entry name" value="NAT_SF"/>
    <property type="match status" value="1"/>
</dbReference>
<evidence type="ECO:0000313" key="3">
    <source>
        <dbReference type="Proteomes" id="UP000541444"/>
    </source>
</evidence>
<keyword evidence="3" id="KW-1185">Reference proteome</keyword>
<dbReference type="Proteomes" id="UP000541444">
    <property type="component" value="Unassembled WGS sequence"/>
</dbReference>
<dbReference type="GO" id="GO:0006048">
    <property type="term" value="P:UDP-N-acetylglucosamine biosynthetic process"/>
    <property type="evidence" value="ECO:0007669"/>
    <property type="project" value="UniProtKB-UniPathway"/>
</dbReference>
<dbReference type="EMBL" id="JACGCM010002537">
    <property type="protein sequence ID" value="KAF6138915.1"/>
    <property type="molecule type" value="Genomic_DNA"/>
</dbReference>
<dbReference type="InterPro" id="IPR016181">
    <property type="entry name" value="Acyl_CoA_acyltransferase"/>
</dbReference>
<dbReference type="SUPFAM" id="SSF55729">
    <property type="entry name" value="Acyl-CoA N-acyltransferases (Nat)"/>
    <property type="match status" value="1"/>
</dbReference>
<sequence>MEIVRNITTTPPLFISTNPSHVKLNQLTHLFFSSNFSSHRFPNLHYNGNQRVVEAVNVDKLRIALLHSSVVVSVFCKPSCCEREKGENETFSFGRELMERVVPVSESNGELVGFGRAVSDNGLTASIHDIVVLPSLQGLGIGRKIVRRILRVLIARDIYDIGALCSEKERLFFEACGFGDDILGSTAMMYTRAPPTLSHYNSQDVKHAGRMLLLVPQSRQPLSSSMTND</sequence>
<evidence type="ECO:0000259" key="1">
    <source>
        <dbReference type="PROSITE" id="PS51186"/>
    </source>
</evidence>
<dbReference type="UniPathway" id="UPA00113">
    <property type="reaction ID" value="UER00529"/>
</dbReference>
<comment type="caution">
    <text evidence="2">The sequence shown here is derived from an EMBL/GenBank/DDBJ whole genome shotgun (WGS) entry which is preliminary data.</text>
</comment>
<evidence type="ECO:0000313" key="2">
    <source>
        <dbReference type="EMBL" id="KAF6138915.1"/>
    </source>
</evidence>
<protein>
    <recommendedName>
        <fullName evidence="1">N-acetyltransferase domain-containing protein</fullName>
    </recommendedName>
</protein>
<dbReference type="PANTHER" id="PTHR13355:SF15">
    <property type="entry name" value="GCN5-RELATED N-ACETYLTRANSFERASE 3, CHLOROPLASTIC"/>
    <property type="match status" value="1"/>
</dbReference>
<organism evidence="2 3">
    <name type="scientific">Kingdonia uniflora</name>
    <dbReference type="NCBI Taxonomy" id="39325"/>
    <lineage>
        <taxon>Eukaryota</taxon>
        <taxon>Viridiplantae</taxon>
        <taxon>Streptophyta</taxon>
        <taxon>Embryophyta</taxon>
        <taxon>Tracheophyta</taxon>
        <taxon>Spermatophyta</taxon>
        <taxon>Magnoliopsida</taxon>
        <taxon>Ranunculales</taxon>
        <taxon>Circaeasteraceae</taxon>
        <taxon>Kingdonia</taxon>
    </lineage>
</organism>
<dbReference type="Gene3D" id="3.40.630.30">
    <property type="match status" value="1"/>
</dbReference>
<name>A0A7J7L8D9_9MAGN</name>
<accession>A0A7J7L8D9</accession>
<dbReference type="InterPro" id="IPR039143">
    <property type="entry name" value="GNPNAT1-like"/>
</dbReference>
<dbReference type="OrthoDB" id="2744543at2759"/>
<dbReference type="Pfam" id="PF00583">
    <property type="entry name" value="Acetyltransf_1"/>
    <property type="match status" value="1"/>
</dbReference>